<dbReference type="EMBL" id="PFBM01000020">
    <property type="protein sequence ID" value="PIR82282.1"/>
    <property type="molecule type" value="Genomic_DNA"/>
</dbReference>
<dbReference type="InterPro" id="IPR001460">
    <property type="entry name" value="PCN-bd_Tpept"/>
</dbReference>
<dbReference type="SUPFAM" id="SSF56601">
    <property type="entry name" value="beta-lactamase/transpeptidase-like"/>
    <property type="match status" value="1"/>
</dbReference>
<evidence type="ECO:0008006" key="8">
    <source>
        <dbReference type="Google" id="ProtNLM"/>
    </source>
</evidence>
<name>A0A2H0U787_9BACT</name>
<proteinExistence type="predicted"/>
<dbReference type="Gene3D" id="3.90.1310.10">
    <property type="entry name" value="Penicillin-binding protein 2a (Domain 2)"/>
    <property type="match status" value="1"/>
</dbReference>
<dbReference type="InterPro" id="IPR036138">
    <property type="entry name" value="PBP_dimer_sf"/>
</dbReference>
<keyword evidence="3" id="KW-1133">Transmembrane helix</keyword>
<dbReference type="Gene3D" id="3.40.710.10">
    <property type="entry name" value="DD-peptidase/beta-lactamase superfamily"/>
    <property type="match status" value="1"/>
</dbReference>
<protein>
    <recommendedName>
        <fullName evidence="8">Penicillin-binding protein transpeptidase domain-containing protein</fullName>
    </recommendedName>
</protein>
<feature type="transmembrane region" description="Helical" evidence="3">
    <location>
        <begin position="12"/>
        <end position="35"/>
    </location>
</feature>
<dbReference type="GO" id="GO:0008658">
    <property type="term" value="F:penicillin binding"/>
    <property type="evidence" value="ECO:0007669"/>
    <property type="project" value="InterPro"/>
</dbReference>
<keyword evidence="3" id="KW-0812">Transmembrane</keyword>
<dbReference type="GO" id="GO:0005886">
    <property type="term" value="C:plasma membrane"/>
    <property type="evidence" value="ECO:0007669"/>
    <property type="project" value="TreeGrafter"/>
</dbReference>
<comment type="caution">
    <text evidence="6">The sequence shown here is derived from an EMBL/GenBank/DDBJ whole genome shotgun (WGS) entry which is preliminary data.</text>
</comment>
<keyword evidence="2 3" id="KW-0472">Membrane</keyword>
<organism evidence="6 7">
    <name type="scientific">Candidatus Kaiserbacteria bacterium CG10_big_fil_rev_8_21_14_0_10_59_10</name>
    <dbReference type="NCBI Taxonomy" id="1974612"/>
    <lineage>
        <taxon>Bacteria</taxon>
        <taxon>Candidatus Kaiseribacteriota</taxon>
    </lineage>
</organism>
<dbReference type="InterPro" id="IPR005311">
    <property type="entry name" value="PBP_dimer"/>
</dbReference>
<feature type="domain" description="Penicillin-binding protein dimerisation" evidence="5">
    <location>
        <begin position="82"/>
        <end position="193"/>
    </location>
</feature>
<feature type="domain" description="Penicillin-binding protein transpeptidase" evidence="4">
    <location>
        <begin position="257"/>
        <end position="553"/>
    </location>
</feature>
<reference evidence="7" key="1">
    <citation type="submission" date="2017-09" db="EMBL/GenBank/DDBJ databases">
        <title>Depth-based differentiation of microbial function through sediment-hosted aquifers and enrichment of novel symbionts in the deep terrestrial subsurface.</title>
        <authorList>
            <person name="Probst A.J."/>
            <person name="Ladd B."/>
            <person name="Jarett J.K."/>
            <person name="Geller-Mcgrath D.E."/>
            <person name="Sieber C.M.K."/>
            <person name="Emerson J.B."/>
            <person name="Anantharaman K."/>
            <person name="Thomas B.C."/>
            <person name="Malmstrom R."/>
            <person name="Stieglmeier M."/>
            <person name="Klingl A."/>
            <person name="Woyke T."/>
            <person name="Ryan C.M."/>
            <person name="Banfield J.F."/>
        </authorList>
    </citation>
    <scope>NUCLEOTIDE SEQUENCE [LARGE SCALE GENOMIC DNA]</scope>
</reference>
<dbReference type="GO" id="GO:0071555">
    <property type="term" value="P:cell wall organization"/>
    <property type="evidence" value="ECO:0007669"/>
    <property type="project" value="TreeGrafter"/>
</dbReference>
<dbReference type="InterPro" id="IPR012338">
    <property type="entry name" value="Beta-lactam/transpept-like"/>
</dbReference>
<evidence type="ECO:0000256" key="1">
    <source>
        <dbReference type="ARBA" id="ARBA00004370"/>
    </source>
</evidence>
<gene>
    <name evidence="6" type="ORF">COU20_03160</name>
</gene>
<dbReference type="Gene3D" id="3.30.450.330">
    <property type="match status" value="1"/>
</dbReference>
<dbReference type="InterPro" id="IPR050515">
    <property type="entry name" value="Beta-lactam/transpept"/>
</dbReference>
<evidence type="ECO:0000313" key="6">
    <source>
        <dbReference type="EMBL" id="PIR82282.1"/>
    </source>
</evidence>
<dbReference type="PANTHER" id="PTHR30627">
    <property type="entry name" value="PEPTIDOGLYCAN D,D-TRANSPEPTIDASE"/>
    <property type="match status" value="1"/>
</dbReference>
<comment type="subcellular location">
    <subcellularLocation>
        <location evidence="1">Membrane</location>
    </subcellularLocation>
</comment>
<evidence type="ECO:0000256" key="2">
    <source>
        <dbReference type="ARBA" id="ARBA00023136"/>
    </source>
</evidence>
<dbReference type="AlphaFoldDB" id="A0A2H0U787"/>
<dbReference type="Pfam" id="PF00905">
    <property type="entry name" value="Transpeptidase"/>
    <property type="match status" value="1"/>
</dbReference>
<evidence type="ECO:0000313" key="7">
    <source>
        <dbReference type="Proteomes" id="UP000231379"/>
    </source>
</evidence>
<sequence length="576" mass="63158">MSAAYAPRARLLVRVRILCALFILVALLLITRLYFVQIVHGDMHRQSAEGQYVQAASDIQSRREIRFTRHTGEEVAAAIMQTGWRVAIHPAQLEDSAHAYEMLRGVVQIDEERFYASAAKIDDPYEEVAFRVSDSEAAAVRALKLPGVTTVRDEWRMYPAAELAAQTIGFVGYRGERRAGVYGLERYYEDTLKRADSKLYVNPFAEIFANVQAALASDPAAHEGDIITSIEPAVQTRLEDTLRAVMESFAPRMAGGIVMEPSSGRIIALAIHPTFDPNTFNTVEDQTVFSNPLVESVYEMGSIMKPLTIAAAIDAGAITPNTTYEDRGFVIKSGKRISNYDGRARGVVDMQQVLGQSLNTGVSFAVDRMGKETFARYIEALGLGEETGIDLPNEAAGNIRALAGSVDVDYASASFGQGIAFTPIAMVRALATLANGGALPEPHIATAVRYPSGIVRPLARANARQVFSPETATQVTDMLVTVYDESLLGGELKVERYSIAAKTGTAQIANPHAGGYYADRYLHSFFGYFPAHEPRFIVLLYAIEPKREIYASATLARPFSALADFLIRYYEIPPDR</sequence>
<accession>A0A2H0U787</accession>
<dbReference type="Proteomes" id="UP000231379">
    <property type="component" value="Unassembled WGS sequence"/>
</dbReference>
<dbReference type="Pfam" id="PF03717">
    <property type="entry name" value="PBP_dimer"/>
    <property type="match status" value="1"/>
</dbReference>
<dbReference type="PANTHER" id="PTHR30627:SF1">
    <property type="entry name" value="PEPTIDOGLYCAN D,D-TRANSPEPTIDASE FTSI"/>
    <property type="match status" value="1"/>
</dbReference>
<dbReference type="SUPFAM" id="SSF56519">
    <property type="entry name" value="Penicillin binding protein dimerisation domain"/>
    <property type="match status" value="1"/>
</dbReference>
<evidence type="ECO:0000259" key="4">
    <source>
        <dbReference type="Pfam" id="PF00905"/>
    </source>
</evidence>
<evidence type="ECO:0000259" key="5">
    <source>
        <dbReference type="Pfam" id="PF03717"/>
    </source>
</evidence>
<evidence type="ECO:0000256" key="3">
    <source>
        <dbReference type="SAM" id="Phobius"/>
    </source>
</evidence>